<feature type="region of interest" description="Disordered" evidence="1">
    <location>
        <begin position="1560"/>
        <end position="1620"/>
    </location>
</feature>
<feature type="region of interest" description="Disordered" evidence="1">
    <location>
        <begin position="990"/>
        <end position="1051"/>
    </location>
</feature>
<feature type="region of interest" description="Disordered" evidence="1">
    <location>
        <begin position="540"/>
        <end position="559"/>
    </location>
</feature>
<name>A0A9P0NKW1_9DIPT</name>
<dbReference type="EMBL" id="OU895879">
    <property type="protein sequence ID" value="CAH1730769.1"/>
    <property type="molecule type" value="Genomic_DNA"/>
</dbReference>
<proteinExistence type="predicted"/>
<organism evidence="2 3">
    <name type="scientific">Chironomus riparius</name>
    <dbReference type="NCBI Taxonomy" id="315576"/>
    <lineage>
        <taxon>Eukaryota</taxon>
        <taxon>Metazoa</taxon>
        <taxon>Ecdysozoa</taxon>
        <taxon>Arthropoda</taxon>
        <taxon>Hexapoda</taxon>
        <taxon>Insecta</taxon>
        <taxon>Pterygota</taxon>
        <taxon>Neoptera</taxon>
        <taxon>Endopterygota</taxon>
        <taxon>Diptera</taxon>
        <taxon>Nematocera</taxon>
        <taxon>Chironomoidea</taxon>
        <taxon>Chironomidae</taxon>
        <taxon>Chironominae</taxon>
        <taxon>Chironomus</taxon>
    </lineage>
</organism>
<sequence>MYSATSYKSSAYDEDFVMTPIKCPPPKIVAVKRSLKRKKKNILKNIMDDDDDSDVKDEIMSIESFDESDAKDLIEFEKEEPLIDLSDNSNDENIQDTVKDMNEKNSNSSTITMLLDLLEIGSIITSSGKNEMAIVGSCAEDDNYDTLPTLGKQKKISSSLNELPLDAPSACANVDTGKTDLSSIPSLPQPLSAIQPENSSIVKKYSICLEKLKEFDDKSSQKLRESDFKSEDKVYKGIDKSFIDFERLQKKFTQKNLEEEKSSIFTSILRKSSCVNESSKILCCSNNDCSNCSTSSFINSNEFQKPQSSSSVASVEEDNDQKIFNTDLIVKEDKEKEEVVEQQQLQFNNNKAQLINSLGKESKVVVEESSDKNNNRESVCNQNFSLFSKSDDSDGKVLKDVEGELRDKAAVSFDFLSSKTSQRKLPPKFYSSATSLNQESCFEASSRLKRLEERFKGFSYTKKLLRSSKVFSKSEEILSSVGKDREFKSQFYSGSNTTDSLNSSSLLQFPLTTSSTLSDNSLRYECDNKELNYGTTSKLLINNDRESTPTESKNNTSKTLEDIKFEDKSLLPASNSLQRLQSPESSTESDEICKIFREKDKKFIVCDEDIVNNNVNNDHENIECDEDCSFVYFEEDPEDRSVSICEDDEELHEKLIHSIFNDISFSNCEFDVQTFHKFLKESIEDKSNHEHYSEDEDDDDLKSDESDFFCDCLVEAVPLCHQTSTNNNNNNIKMRETGAGKLRGLLKAPNRPPPARKNRVVFDETRNEFFEADYIILIREDCPYDEEDEEPCTCGDHELVRICCDEGCNCGYTDADDGRTPPSPKFAPPIEFVDQATLSPPEGYKDGSLLDSALSDALSNHVFGAQHIQQLQVIQRLQQQRAAMLAARAAASSQQQTPQTTQQQQSIPIQQQQQQQQQIPQQQIQQQNVIIDPQQQAEICPECTQCSECAAAKLAELEAGECDSQCSEEASPMEVAPPPHVLTIGSLVPIQKSSPERRGQKEIVAGEERPKFLTTPTTTKTEDSQAEDSDQPPPKPPKAVTLQPPALPEGRSSIYVSSQSVENMKNDMNATIIPKFNVNGTAQAITGILKGGKLRKTDSIQNDEMNSTTSDEETSSRRSVRFNEESEGENQTADANATDEEGKPKSEQLTDYVTHMSLKRHSSLFHNALRPNSAVRQLFPAKSPPSALTAEALKAFEESKRSGNLLTASQTITSAGSSSSTSTSPTPLSQVSSSDTDTLIKRSIERNALRRSLIKYEPKKKVVAKESTSLEERIRQLTCDIDEPLDNEGNSPNNINELERRDSPAGEETPQQVKFEKSFSPSSSASSSSSCSTGSTYKKITDLFNKDKRQERIPETDENPIVIQDCRCGPDLGIGVQIQQTGHSHHPPPPPPRSETTKRQFNTLASLTACVAGQRDDFSYYIASKPGDRTSTASSQTGDQYSIGDIDAALQDGDGKKVAPDVIAGTPMNCTPGQEQDELVSFAQQEANRMERIKKRYSSDSAPPSGVNSDDDEQNDYGFNKRPSVRGIKPRFGSTNEILQQMQDQLSQPNIQTTTAVNNQAVNNNNSGNQIQSNTLPRTNASTGQLQMTNSKQQQQQPQQPQQSGAHQHQHSGSWSYYPQTANDQQGVKKVTGDAYGNYYHLPAHARHSYHGEAIYQNCHTMTVQQTQQAIIPGHIHQKIIQQPHTAAIHAIQHAQQINRFSHFARSPTRRPESPPPLRNYHQMVLIPYKSDANGTYTAYGIAGEGGGGGGENNIYQRQLVEFQQVNESKSMVTNPDLQIFDEMQVTQQTIRVPVGWNPIPGMQLHVVRPNSATPHYATLPRQNSSSGVGTTPTNKFMYTDKPLETRGVPEGEASTGQQTDCINNMIPSSQDGESNNNNTAGGTVFYAMNI</sequence>
<dbReference type="OrthoDB" id="354826at2759"/>
<evidence type="ECO:0000313" key="2">
    <source>
        <dbReference type="EMBL" id="CAH1730769.1"/>
    </source>
</evidence>
<accession>A0A9P0NKW1</accession>
<keyword evidence="3" id="KW-1185">Reference proteome</keyword>
<dbReference type="PANTHER" id="PTHR42264">
    <property type="entry name" value="EPHRIN_REC_LIKE DOMAIN-CONTAINING PROTEIN"/>
    <property type="match status" value="1"/>
</dbReference>
<feature type="compositionally biased region" description="Polar residues" evidence="1">
    <location>
        <begin position="1855"/>
        <end position="1882"/>
    </location>
</feature>
<feature type="region of interest" description="Disordered" evidence="1">
    <location>
        <begin position="1097"/>
        <end position="1146"/>
    </location>
</feature>
<feature type="region of interest" description="Disordered" evidence="1">
    <location>
        <begin position="1281"/>
        <end position="1334"/>
    </location>
</feature>
<reference evidence="2" key="1">
    <citation type="submission" date="2022-01" db="EMBL/GenBank/DDBJ databases">
        <authorList>
            <person name="King R."/>
        </authorList>
    </citation>
    <scope>NUCLEOTIDE SEQUENCE</scope>
</reference>
<feature type="compositionally biased region" description="Basic and acidic residues" evidence="1">
    <location>
        <begin position="994"/>
        <end position="1011"/>
    </location>
</feature>
<gene>
    <name evidence="2" type="ORF">CHIRRI_LOCUS12766</name>
</gene>
<feature type="compositionally biased region" description="Polar residues" evidence="1">
    <location>
        <begin position="1576"/>
        <end position="1592"/>
    </location>
</feature>
<reference evidence="2" key="2">
    <citation type="submission" date="2022-10" db="EMBL/GenBank/DDBJ databases">
        <authorList>
            <consortium name="ENA_rothamsted_submissions"/>
            <consortium name="culmorum"/>
            <person name="King R."/>
        </authorList>
    </citation>
    <scope>NUCLEOTIDE SEQUENCE</scope>
</reference>
<feature type="compositionally biased region" description="Low complexity" evidence="1">
    <location>
        <begin position="1560"/>
        <end position="1575"/>
    </location>
</feature>
<feature type="compositionally biased region" description="Polar residues" evidence="1">
    <location>
        <begin position="1499"/>
        <end position="1508"/>
    </location>
</feature>
<feature type="compositionally biased region" description="Low complexity" evidence="1">
    <location>
        <begin position="1210"/>
        <end position="1234"/>
    </location>
</feature>
<feature type="region of interest" description="Disordered" evidence="1">
    <location>
        <begin position="1846"/>
        <end position="1883"/>
    </location>
</feature>
<dbReference type="Proteomes" id="UP001153620">
    <property type="component" value="Chromosome 3"/>
</dbReference>
<feature type="compositionally biased region" description="Polar residues" evidence="1">
    <location>
        <begin position="549"/>
        <end position="558"/>
    </location>
</feature>
<evidence type="ECO:0000256" key="1">
    <source>
        <dbReference type="SAM" id="MobiDB-lite"/>
    </source>
</evidence>
<feature type="compositionally biased region" description="Low complexity" evidence="1">
    <location>
        <begin position="1318"/>
        <end position="1334"/>
    </location>
</feature>
<feature type="compositionally biased region" description="Low complexity" evidence="1">
    <location>
        <begin position="1593"/>
        <end position="1614"/>
    </location>
</feature>
<protein>
    <submittedName>
        <fullName evidence="2">Uncharacterized protein</fullName>
    </submittedName>
</protein>
<feature type="region of interest" description="Disordered" evidence="1">
    <location>
        <begin position="1210"/>
        <end position="1236"/>
    </location>
</feature>
<feature type="region of interest" description="Disordered" evidence="1">
    <location>
        <begin position="1494"/>
        <end position="1530"/>
    </location>
</feature>
<evidence type="ECO:0000313" key="3">
    <source>
        <dbReference type="Proteomes" id="UP001153620"/>
    </source>
</evidence>